<proteinExistence type="inferred from homology"/>
<evidence type="ECO:0000256" key="6">
    <source>
        <dbReference type="ARBA" id="ARBA00022694"/>
    </source>
</evidence>
<evidence type="ECO:0000256" key="1">
    <source>
        <dbReference type="ARBA" id="ARBA00004496"/>
    </source>
</evidence>
<dbReference type="EMBL" id="UOFF01000404">
    <property type="protein sequence ID" value="VAW57488.1"/>
    <property type="molecule type" value="Genomic_DNA"/>
</dbReference>
<keyword evidence="5 12" id="KW-0808">Transferase</keyword>
<feature type="domain" description="YrdC-like" evidence="11">
    <location>
        <begin position="4"/>
        <end position="182"/>
    </location>
</feature>
<dbReference type="SUPFAM" id="SSF55821">
    <property type="entry name" value="YrdC/RibB"/>
    <property type="match status" value="1"/>
</dbReference>
<dbReference type="Gene3D" id="3.90.870.10">
    <property type="entry name" value="DHBP synthase"/>
    <property type="match status" value="1"/>
</dbReference>
<dbReference type="InterPro" id="IPR050156">
    <property type="entry name" value="TC-AMP_synthase_SUA5"/>
</dbReference>
<evidence type="ECO:0000256" key="10">
    <source>
        <dbReference type="ARBA" id="ARBA00048366"/>
    </source>
</evidence>
<dbReference type="GO" id="GO:0003725">
    <property type="term" value="F:double-stranded RNA binding"/>
    <property type="evidence" value="ECO:0007669"/>
    <property type="project" value="InterPro"/>
</dbReference>
<keyword evidence="9" id="KW-0067">ATP-binding</keyword>
<accession>A0A3B0WNC4</accession>
<dbReference type="PANTHER" id="PTHR17490:SF18">
    <property type="entry name" value="THREONYLCARBAMOYL-AMP SYNTHASE"/>
    <property type="match status" value="1"/>
</dbReference>
<dbReference type="PANTHER" id="PTHR17490">
    <property type="entry name" value="SUA5"/>
    <property type="match status" value="1"/>
</dbReference>
<evidence type="ECO:0000256" key="2">
    <source>
        <dbReference type="ARBA" id="ARBA00007663"/>
    </source>
</evidence>
<comment type="similarity">
    <text evidence="2">Belongs to the SUA5 family.</text>
</comment>
<dbReference type="GO" id="GO:0002949">
    <property type="term" value="P:tRNA threonylcarbamoyladenosine modification"/>
    <property type="evidence" value="ECO:0007669"/>
    <property type="project" value="InterPro"/>
</dbReference>
<dbReference type="GO" id="GO:0005737">
    <property type="term" value="C:cytoplasm"/>
    <property type="evidence" value="ECO:0007669"/>
    <property type="project" value="UniProtKB-SubCell"/>
</dbReference>
<gene>
    <name evidence="12" type="ORF">MNBD_GAMMA07-2628</name>
</gene>
<keyword evidence="7 12" id="KW-0548">Nucleotidyltransferase</keyword>
<comment type="subcellular location">
    <subcellularLocation>
        <location evidence="1">Cytoplasm</location>
    </subcellularLocation>
</comment>
<evidence type="ECO:0000256" key="8">
    <source>
        <dbReference type="ARBA" id="ARBA00022741"/>
    </source>
</evidence>
<evidence type="ECO:0000256" key="4">
    <source>
        <dbReference type="ARBA" id="ARBA00022490"/>
    </source>
</evidence>
<dbReference type="GO" id="GO:0005524">
    <property type="term" value="F:ATP binding"/>
    <property type="evidence" value="ECO:0007669"/>
    <property type="project" value="UniProtKB-KW"/>
</dbReference>
<keyword evidence="4" id="KW-0963">Cytoplasm</keyword>
<comment type="catalytic activity">
    <reaction evidence="10">
        <text>L-threonine + hydrogencarbonate + ATP = L-threonylcarbamoyladenylate + diphosphate + H2O</text>
        <dbReference type="Rhea" id="RHEA:36407"/>
        <dbReference type="ChEBI" id="CHEBI:15377"/>
        <dbReference type="ChEBI" id="CHEBI:17544"/>
        <dbReference type="ChEBI" id="CHEBI:30616"/>
        <dbReference type="ChEBI" id="CHEBI:33019"/>
        <dbReference type="ChEBI" id="CHEBI:57926"/>
        <dbReference type="ChEBI" id="CHEBI:73682"/>
        <dbReference type="EC" id="2.7.7.87"/>
    </reaction>
</comment>
<dbReference type="Pfam" id="PF01300">
    <property type="entry name" value="Sua5_yciO_yrdC"/>
    <property type="match status" value="1"/>
</dbReference>
<dbReference type="InterPro" id="IPR017945">
    <property type="entry name" value="DHBP_synth_RibB-like_a/b_dom"/>
</dbReference>
<organism evidence="12">
    <name type="scientific">hydrothermal vent metagenome</name>
    <dbReference type="NCBI Taxonomy" id="652676"/>
    <lineage>
        <taxon>unclassified sequences</taxon>
        <taxon>metagenomes</taxon>
        <taxon>ecological metagenomes</taxon>
    </lineage>
</organism>
<keyword evidence="6" id="KW-0819">tRNA processing</keyword>
<evidence type="ECO:0000259" key="11">
    <source>
        <dbReference type="PROSITE" id="PS51163"/>
    </source>
</evidence>
<dbReference type="EC" id="2.7.7.87" evidence="3"/>
<dbReference type="AlphaFoldDB" id="A0A3B0WNC4"/>
<dbReference type="GO" id="GO:0006450">
    <property type="term" value="P:regulation of translational fidelity"/>
    <property type="evidence" value="ECO:0007669"/>
    <property type="project" value="TreeGrafter"/>
</dbReference>
<evidence type="ECO:0000256" key="7">
    <source>
        <dbReference type="ARBA" id="ARBA00022695"/>
    </source>
</evidence>
<reference evidence="12" key="1">
    <citation type="submission" date="2018-06" db="EMBL/GenBank/DDBJ databases">
        <authorList>
            <person name="Zhirakovskaya E."/>
        </authorList>
    </citation>
    <scope>NUCLEOTIDE SEQUENCE</scope>
</reference>
<name>A0A3B0WNC4_9ZZZZ</name>
<dbReference type="GO" id="GO:0000049">
    <property type="term" value="F:tRNA binding"/>
    <property type="evidence" value="ECO:0007669"/>
    <property type="project" value="TreeGrafter"/>
</dbReference>
<dbReference type="InterPro" id="IPR023535">
    <property type="entry name" value="TC-AMP_synthase"/>
</dbReference>
<dbReference type="GO" id="GO:0061710">
    <property type="term" value="F:L-threonylcarbamoyladenylate synthase"/>
    <property type="evidence" value="ECO:0007669"/>
    <property type="project" value="UniProtKB-EC"/>
</dbReference>
<keyword evidence="8" id="KW-0547">Nucleotide-binding</keyword>
<dbReference type="InterPro" id="IPR006070">
    <property type="entry name" value="Sua5-like_dom"/>
</dbReference>
<evidence type="ECO:0000256" key="5">
    <source>
        <dbReference type="ARBA" id="ARBA00022679"/>
    </source>
</evidence>
<protein>
    <recommendedName>
        <fullName evidence="3">L-threonylcarbamoyladenylate synthase</fullName>
        <ecNumber evidence="3">2.7.7.87</ecNumber>
    </recommendedName>
</protein>
<dbReference type="PROSITE" id="PS51163">
    <property type="entry name" value="YRDC"/>
    <property type="match status" value="1"/>
</dbReference>
<evidence type="ECO:0000313" key="12">
    <source>
        <dbReference type="EMBL" id="VAW57488.1"/>
    </source>
</evidence>
<evidence type="ECO:0000256" key="3">
    <source>
        <dbReference type="ARBA" id="ARBA00012584"/>
    </source>
</evidence>
<evidence type="ECO:0000256" key="9">
    <source>
        <dbReference type="ARBA" id="ARBA00022840"/>
    </source>
</evidence>
<dbReference type="HAMAP" id="MF_01852">
    <property type="entry name" value="TsaC"/>
    <property type="match status" value="1"/>
</dbReference>
<sequence>MSSITDIQKAATIIQQDGVISYPTESVFGLGCDPLSKVAVNRILKLKSRGQDKGLIIIAGTLSQLEIYIDITTKQKHKILSVTQPTTWLVKKSNKTPNWVSGQHSKIAIRISQHPLVVRLCEQTNSAIISTSANPTGEKPALSSQQSQHYFLNQIDMYLEDATEISGCPTPIIDIETGDIIR</sequence>